<reference evidence="1 2" key="1">
    <citation type="journal article" date="2018" name="Mol. Plant">
        <title>The genome of Artemisia annua provides insight into the evolution of Asteraceae family and artemisinin biosynthesis.</title>
        <authorList>
            <person name="Shen Q."/>
            <person name="Zhang L."/>
            <person name="Liao Z."/>
            <person name="Wang S."/>
            <person name="Yan T."/>
            <person name="Shi P."/>
            <person name="Liu M."/>
            <person name="Fu X."/>
            <person name="Pan Q."/>
            <person name="Wang Y."/>
            <person name="Lv Z."/>
            <person name="Lu X."/>
            <person name="Zhang F."/>
            <person name="Jiang W."/>
            <person name="Ma Y."/>
            <person name="Chen M."/>
            <person name="Hao X."/>
            <person name="Li L."/>
            <person name="Tang Y."/>
            <person name="Lv G."/>
            <person name="Zhou Y."/>
            <person name="Sun X."/>
            <person name="Brodelius P.E."/>
            <person name="Rose J.K.C."/>
            <person name="Tang K."/>
        </authorList>
    </citation>
    <scope>NUCLEOTIDE SEQUENCE [LARGE SCALE GENOMIC DNA]</scope>
    <source>
        <strain evidence="2">cv. Huhao1</strain>
        <tissue evidence="1">Leaf</tissue>
    </source>
</reference>
<protein>
    <submittedName>
        <fullName evidence="1">Clathrin adaptor complexes medium subunit family protein</fullName>
    </submittedName>
</protein>
<name>A0A2U1NVJ7_ARTAN</name>
<keyword evidence="2" id="KW-1185">Reference proteome</keyword>
<proteinExistence type="predicted"/>
<dbReference type="EMBL" id="PKPP01002114">
    <property type="protein sequence ID" value="PWA77526.1"/>
    <property type="molecule type" value="Genomic_DNA"/>
</dbReference>
<gene>
    <name evidence="1" type="ORF">CTI12_AA223690</name>
</gene>
<evidence type="ECO:0000313" key="2">
    <source>
        <dbReference type="Proteomes" id="UP000245207"/>
    </source>
</evidence>
<comment type="caution">
    <text evidence="1">The sequence shown here is derived from an EMBL/GenBank/DDBJ whole genome shotgun (WGS) entry which is preliminary data.</text>
</comment>
<evidence type="ECO:0000313" key="1">
    <source>
        <dbReference type="EMBL" id="PWA77526.1"/>
    </source>
</evidence>
<accession>A0A2U1NVJ7</accession>
<organism evidence="1 2">
    <name type="scientific">Artemisia annua</name>
    <name type="common">Sweet wormwood</name>
    <dbReference type="NCBI Taxonomy" id="35608"/>
    <lineage>
        <taxon>Eukaryota</taxon>
        <taxon>Viridiplantae</taxon>
        <taxon>Streptophyta</taxon>
        <taxon>Embryophyta</taxon>
        <taxon>Tracheophyta</taxon>
        <taxon>Spermatophyta</taxon>
        <taxon>Magnoliopsida</taxon>
        <taxon>eudicotyledons</taxon>
        <taxon>Gunneridae</taxon>
        <taxon>Pentapetalae</taxon>
        <taxon>asterids</taxon>
        <taxon>campanulids</taxon>
        <taxon>Asterales</taxon>
        <taxon>Asteraceae</taxon>
        <taxon>Asteroideae</taxon>
        <taxon>Anthemideae</taxon>
        <taxon>Artemisiinae</taxon>
        <taxon>Artemisia</taxon>
    </lineage>
</organism>
<dbReference type="AlphaFoldDB" id="A0A2U1NVJ7"/>
<sequence>MRRKIRSIFHMHKLIESGDNPDIEYQMHPIIDKEWFLSDKVLIAEDPDIPLPVAGSGDGTMPLRVFISI</sequence>
<dbReference type="Proteomes" id="UP000245207">
    <property type="component" value="Unassembled WGS sequence"/>
</dbReference>